<dbReference type="eggNOG" id="ENOG502QRQH">
    <property type="taxonomic scope" value="Eukaryota"/>
</dbReference>
<proteinExistence type="inferred from homology"/>
<dbReference type="Gene3D" id="3.40.50.360">
    <property type="match status" value="1"/>
</dbReference>
<dbReference type="GeneID" id="11495482"/>
<evidence type="ECO:0000256" key="1">
    <source>
        <dbReference type="ARBA" id="ARBA00006252"/>
    </source>
</evidence>
<dbReference type="EMBL" id="HE580267">
    <property type="protein sequence ID" value="CCD22539.1"/>
    <property type="molecule type" value="Genomic_DNA"/>
</dbReference>
<protein>
    <recommendedName>
        <fullName evidence="3">Flavodoxin-like fold domain-containing protein</fullName>
    </recommendedName>
</protein>
<evidence type="ECO:0000256" key="2">
    <source>
        <dbReference type="ARBA" id="ARBA00023002"/>
    </source>
</evidence>
<dbReference type="SUPFAM" id="SSF52218">
    <property type="entry name" value="Flavoproteins"/>
    <property type="match status" value="1"/>
</dbReference>
<evidence type="ECO:0000313" key="4">
    <source>
        <dbReference type="EMBL" id="CCD22539.1"/>
    </source>
</evidence>
<reference evidence="4 5" key="1">
    <citation type="journal article" date="2011" name="Proc. Natl. Acad. Sci. U.S.A.">
        <title>Evolutionary erosion of yeast sex chromosomes by mating-type switching accidents.</title>
        <authorList>
            <person name="Gordon J.L."/>
            <person name="Armisen D."/>
            <person name="Proux-Wera E."/>
            <person name="Oheigeartaigh S.S."/>
            <person name="Byrne K.P."/>
            <person name="Wolfe K.H."/>
        </authorList>
    </citation>
    <scope>NUCLEOTIDE SEQUENCE [LARGE SCALE GENOMIC DNA]</scope>
    <source>
        <strain evidence="5">ATCC 10597 / BCRC 20456 / CBS 421 / NBRC 0211 / NRRL Y-12639</strain>
    </source>
</reference>
<dbReference type="InterPro" id="IPR029039">
    <property type="entry name" value="Flavoprotein-like_sf"/>
</dbReference>
<dbReference type="KEGG" id="ndi:NDAI_0A03820"/>
<organism evidence="4 5">
    <name type="scientific">Naumovozyma dairenensis (strain ATCC 10597 / BCRC 20456 / CBS 421 / NBRC 0211 / NRRL Y-12639)</name>
    <name type="common">Saccharomyces dairenensis</name>
    <dbReference type="NCBI Taxonomy" id="1071378"/>
    <lineage>
        <taxon>Eukaryota</taxon>
        <taxon>Fungi</taxon>
        <taxon>Dikarya</taxon>
        <taxon>Ascomycota</taxon>
        <taxon>Saccharomycotina</taxon>
        <taxon>Saccharomycetes</taxon>
        <taxon>Saccharomycetales</taxon>
        <taxon>Saccharomycetaceae</taxon>
        <taxon>Naumovozyma</taxon>
    </lineage>
</organism>
<dbReference type="STRING" id="1071378.G0W401"/>
<dbReference type="GO" id="GO:0005829">
    <property type="term" value="C:cytosol"/>
    <property type="evidence" value="ECO:0007669"/>
    <property type="project" value="TreeGrafter"/>
</dbReference>
<dbReference type="Pfam" id="PF02525">
    <property type="entry name" value="Flavodoxin_2"/>
    <property type="match status" value="1"/>
</dbReference>
<dbReference type="RefSeq" id="XP_003667782.1">
    <property type="nucleotide sequence ID" value="XM_003667734.1"/>
</dbReference>
<keyword evidence="2" id="KW-0560">Oxidoreductase</keyword>
<evidence type="ECO:0000313" key="5">
    <source>
        <dbReference type="Proteomes" id="UP000000689"/>
    </source>
</evidence>
<dbReference type="InterPro" id="IPR003680">
    <property type="entry name" value="Flavodoxin_fold"/>
</dbReference>
<dbReference type="AlphaFoldDB" id="G0W401"/>
<dbReference type="Proteomes" id="UP000000689">
    <property type="component" value="Chromosome 1"/>
</dbReference>
<comment type="similarity">
    <text evidence="1">Belongs to the NAD(P)H dehydrogenase (quinone) family.</text>
</comment>
<evidence type="ECO:0000259" key="3">
    <source>
        <dbReference type="Pfam" id="PF02525"/>
    </source>
</evidence>
<dbReference type="PANTHER" id="PTHR10204">
    <property type="entry name" value="NAD P H OXIDOREDUCTASE-RELATED"/>
    <property type="match status" value="1"/>
</dbReference>
<gene>
    <name evidence="4" type="primary">NDAI0A03820</name>
    <name evidence="4" type="ordered locus">NDAI_0A03820</name>
</gene>
<sequence>MTTSNAIKKVLIIFAHPDRRSLNGSLLDATVKRLESQGREVKVSDLYGMNWKSEITEDDFPETHEKGTRLKVVSESLNAFQHHKLTPDVVAEQEKLKWADLVIFQFPLWWGTVPAILKGWVERVFSAGLAYALPERYGNGTFAGKKGMLMVTAGGEKIHFSATGILGPIDDILFPIQRGMLFYTGMSVLPPFITYSANYIPDEEFGPILERLYDHLQALDSLKPIPFRKQAEDYDPKTRQLKKEIVEASNEKGFSLHIRKD</sequence>
<dbReference type="GO" id="GO:0003955">
    <property type="term" value="F:NAD(P)H dehydrogenase (quinone) activity"/>
    <property type="evidence" value="ECO:0007669"/>
    <property type="project" value="TreeGrafter"/>
</dbReference>
<name>G0W401_NAUDC</name>
<feature type="domain" description="Flavodoxin-like fold" evidence="3">
    <location>
        <begin position="8"/>
        <end position="202"/>
    </location>
</feature>
<dbReference type="OrthoDB" id="26889at2759"/>
<dbReference type="HOGENOM" id="CLU_058643_2_0_1"/>
<accession>G0W401</accession>
<dbReference type="OMA" id="GREHMFG"/>
<dbReference type="InterPro" id="IPR051545">
    <property type="entry name" value="NAD(P)H_dehydrogenase_qn"/>
</dbReference>
<keyword evidence="5" id="KW-1185">Reference proteome</keyword>
<dbReference type="PANTHER" id="PTHR10204:SF34">
    <property type="entry name" value="NAD(P)H DEHYDROGENASE [QUINONE] 1 ISOFORM 1"/>
    <property type="match status" value="1"/>
</dbReference>